<dbReference type="Gene3D" id="3.40.50.300">
    <property type="entry name" value="P-loop containing nucleotide triphosphate hydrolases"/>
    <property type="match status" value="1"/>
</dbReference>
<keyword evidence="3" id="KW-1185">Reference proteome</keyword>
<evidence type="ECO:0000259" key="1">
    <source>
        <dbReference type="Pfam" id="PF13614"/>
    </source>
</evidence>
<accession>D6GSX9</accession>
<proteinExistence type="predicted"/>
<evidence type="ECO:0000313" key="2">
    <source>
        <dbReference type="EMBL" id="EFE27964.1"/>
    </source>
</evidence>
<dbReference type="InterPro" id="IPR025669">
    <property type="entry name" value="AAA_dom"/>
</dbReference>
<dbReference type="PANTHER" id="PTHR13696">
    <property type="entry name" value="P-LOOP CONTAINING NUCLEOSIDE TRIPHOSPHATE HYDROLASE"/>
    <property type="match status" value="1"/>
</dbReference>
<dbReference type="Pfam" id="PF13614">
    <property type="entry name" value="AAA_31"/>
    <property type="match status" value="1"/>
</dbReference>
<dbReference type="SUPFAM" id="SSF52540">
    <property type="entry name" value="P-loop containing nucleoside triphosphate hydrolases"/>
    <property type="match status" value="1"/>
</dbReference>
<dbReference type="AlphaFoldDB" id="D6GSX9"/>
<protein>
    <submittedName>
        <fullName evidence="2">CobQ/CobB/MinD/ParA nucleotide binding domain protein</fullName>
    </submittedName>
</protein>
<sequence>MAKHSAKKKTKVISIANSKGGSGKSTTASMLSIALGQLGYKVLAIDCDSQMDLTNTMGFTVDETLTEFGLQLIDFNKTIYQAMKNKDDLSNYITPTRYDNVDIVSGDDYISKIEYDLHHEFQREFLLKKISTDLIAKNEYDFIIFDTSTYLGDLSANILNVCDYVIIPVPMAMFGIRGIRTFLDFFNQFSVMNEKLEVLGILTTLYKPSNKIMNTRGQGLIENVFGKDMLFRTKINLDTSVEKAQWNSIAVLEFSPKSKAAMQYMDFAKEVVKRVNQKH</sequence>
<dbReference type="eggNOG" id="COG1192">
    <property type="taxonomic scope" value="Bacteria"/>
</dbReference>
<dbReference type="CDD" id="cd02042">
    <property type="entry name" value="ParAB_family"/>
    <property type="match status" value="1"/>
</dbReference>
<dbReference type="RefSeq" id="WP_014263226.1">
    <property type="nucleotide sequence ID" value="NC_016630.1"/>
</dbReference>
<dbReference type="InterPro" id="IPR050678">
    <property type="entry name" value="DNA_Partitioning_ATPase"/>
</dbReference>
<dbReference type="Proteomes" id="UP000007468">
    <property type="component" value="Chromosome"/>
</dbReference>
<evidence type="ECO:0000313" key="3">
    <source>
        <dbReference type="Proteomes" id="UP000007468"/>
    </source>
</evidence>
<dbReference type="EMBL" id="CP002390">
    <property type="protein sequence ID" value="EFE27964.1"/>
    <property type="molecule type" value="Genomic_DNA"/>
</dbReference>
<reference evidence="3" key="1">
    <citation type="submission" date="2010-12" db="EMBL/GenBank/DDBJ databases">
        <title>The genome sequence of Filifactor alocis strain ATCC 35896.</title>
        <authorList>
            <consortium name="The Broad Institute Genome Sequencing Platform"/>
            <person name="Ward D."/>
            <person name="Earl A."/>
            <person name="Feldgarden M."/>
            <person name="Young S.K."/>
            <person name="Gargeya S."/>
            <person name="Zeng Q."/>
            <person name="Alvarado L."/>
            <person name="Berlin A."/>
            <person name="Bochicchio J."/>
            <person name="Chapman S.B."/>
            <person name="Chen Z."/>
            <person name="Freedman E."/>
            <person name="Gellesch M."/>
            <person name="Goldberg J."/>
            <person name="Griggs A."/>
            <person name="Gujja S."/>
            <person name="Heilman E."/>
            <person name="Heiman D."/>
            <person name="Howarth C."/>
            <person name="Mehta T."/>
            <person name="Neiman D."/>
            <person name="Pearson M."/>
            <person name="Roberts A."/>
            <person name="Saif S."/>
            <person name="Shea T."/>
            <person name="Shenoy N."/>
            <person name="Sisk P."/>
            <person name="Stolte C."/>
            <person name="Sykes S."/>
            <person name="White J."/>
            <person name="Yandava C."/>
            <person name="Izard J."/>
            <person name="Blanton J.M."/>
            <person name="Baranova O.V."/>
            <person name="Tanner A.C."/>
            <person name="Dewhirst F.E."/>
            <person name="Haas B."/>
            <person name="Nusbaum C."/>
            <person name="Birren B."/>
        </authorList>
    </citation>
    <scope>NUCLEOTIDE SEQUENCE [LARGE SCALE GENOMIC DNA]</scope>
    <source>
        <strain evidence="3">ATCC 35896 / D40 B5</strain>
    </source>
</reference>
<name>D6GSX9_FILAD</name>
<organism evidence="2 3">
    <name type="scientific">Filifactor alocis (strain ATCC 35896 / CCUG 47790 / D40 B5)</name>
    <name type="common">Fusobacterium alocis</name>
    <dbReference type="NCBI Taxonomy" id="546269"/>
    <lineage>
        <taxon>Bacteria</taxon>
        <taxon>Bacillati</taxon>
        <taxon>Bacillota</taxon>
        <taxon>Clostridia</taxon>
        <taxon>Peptostreptococcales</taxon>
        <taxon>Filifactoraceae</taxon>
        <taxon>Filifactor</taxon>
    </lineage>
</organism>
<dbReference type="OrthoDB" id="9791162at2"/>
<dbReference type="InterPro" id="IPR027417">
    <property type="entry name" value="P-loop_NTPase"/>
</dbReference>
<dbReference type="STRING" id="546269.HMPREF0389_01216"/>
<dbReference type="PANTHER" id="PTHR13696:SF99">
    <property type="entry name" value="COBYRINIC ACID AC-DIAMIDE SYNTHASE"/>
    <property type="match status" value="1"/>
</dbReference>
<gene>
    <name evidence="2" type="ordered locus">HMPREF0389_01216</name>
</gene>
<feature type="domain" description="AAA" evidence="1">
    <location>
        <begin position="10"/>
        <end position="197"/>
    </location>
</feature>
<dbReference type="KEGG" id="faa:HMPREF0389_01216"/>